<dbReference type="InterPro" id="IPR036188">
    <property type="entry name" value="FAD/NAD-bd_sf"/>
</dbReference>
<evidence type="ECO:0000256" key="3">
    <source>
        <dbReference type="ARBA" id="ARBA00001974"/>
    </source>
</evidence>
<dbReference type="InParanoid" id="K3W5Y7"/>
<keyword evidence="12" id="KW-0560">Oxidoreductase</keyword>
<keyword evidence="10" id="KW-0479">Metal-binding</keyword>
<dbReference type="Pfam" id="PF13806">
    <property type="entry name" value="Rieske_2"/>
    <property type="match status" value="1"/>
</dbReference>
<comment type="cofactor">
    <cofactor evidence="1">
        <name>siroheme</name>
        <dbReference type="ChEBI" id="CHEBI:60052"/>
    </cofactor>
</comment>
<evidence type="ECO:0000256" key="16">
    <source>
        <dbReference type="ARBA" id="ARBA00034078"/>
    </source>
</evidence>
<dbReference type="InterPro" id="IPR012744">
    <property type="entry name" value="Nitri_red_NirB"/>
</dbReference>
<dbReference type="InterPro" id="IPR007419">
    <property type="entry name" value="BFD-like_2Fe2S-bd_dom"/>
</dbReference>
<dbReference type="GO" id="GO:0051539">
    <property type="term" value="F:4 iron, 4 sulfur cluster binding"/>
    <property type="evidence" value="ECO:0007669"/>
    <property type="project" value="UniProtKB-KW"/>
</dbReference>
<dbReference type="Gene3D" id="3.30.413.10">
    <property type="entry name" value="Sulfite Reductase Hemoprotein, domain 1"/>
    <property type="match status" value="1"/>
</dbReference>
<dbReference type="InterPro" id="IPR006067">
    <property type="entry name" value="NO2/SO3_Rdtase_4Fe4S_dom"/>
</dbReference>
<comment type="pathway">
    <text evidence="4">Nitrogen metabolism; nitrate reduction (assimilation).</text>
</comment>
<dbReference type="GO" id="GO:0050660">
    <property type="term" value="F:flavin adenine dinucleotide binding"/>
    <property type="evidence" value="ECO:0007669"/>
    <property type="project" value="InterPro"/>
</dbReference>
<sequence length="1070" mass="118091">MVGHRFLDKMKRYDTRQQYTLVSIGEEPIEHYNRMLLTEYFEHLSIDKLMLASPEWYNENEIAIKLSTRATSIDVQTKRVICQSQVGFKDQTQDPKELIVSYDHLVIATGASALVPNMQGTSLNGVFVYRTIEDLNSIIAYGEAQREQESQGVSKKKYALVIGGGLLGLEAAKAIHDLQLSVRIVNRGSRLMSRQLDDAGAKVLHNEIVSKFGIEVLYHKTTKYIHGTTVVEGVDFTDGESYDDVFMIVFATGIKPRDDLGRDSGLDVAQRGGGILVNDLLETSHKDVYAIGECVSHRDVTYGLVAPGYEMADNLAKNFTANGDEKVLFTGSDSSTKLKLMGMEVAAFGAYFPEEHLNEPYEELVYNNPLEKVYKKLIFSADGKKLLGGILVGDASDFPRLTLMCKMKDKKPLKDAPNEILLGKRNSGGGGNAILDLPDEAQVCSCNNVTKGEMCTAIREQKLTKLADVKKVCNVGTGCGGCMPMVKDILEAQLAAAGTAVDKSLCEHFAYSRQELYQIILVEKYETFTEVLNKHGRQPGNPRQHGCEICKPTIASIFASLMNHHVLLGDRAGLQDTNDRFLANIQKSGQFSIVPRVPGGEITPDKLIVLGQVAKKYNLYSKITGGQRVDLFGAEKYDLPAIWKELVDVGFESGHAYGKSLRTVKSCVGTTWCRFGVQDAVGFAIFLENRYKGVRSPHKLKGGVSGCTRECAEARGKDFGLIATEKGYNVYVCGNGGTTPKHAVLLAPDVPQDLCIKYLDRFLMYYIRTADRLQRTSKWLDSLEGGIDQLRRVVIEDSLGIAATLEKQMEYLLDTYECEWKKVVESPELRAQFTQFKNTSKTQQDTLMVEERGQLFPLDQTSKGRKKPASLSYDDSHSSSPHKSPISSPGGSLGSPTSISGLELEAELEWIPVGAKELFLANTGGAILYGETQLAVFNVTEMCNGIEKVSWYATQNMCPYDHAFVLAQGILGDADGRPKVVCPMHKKSYDLSDGKCLSGEEHLQLETFPVKEENGQLFVRLPPAEVLDSRLGTFNFVQQRVAIIDRDEHVGISVSGPATSGGCGDKRLDW</sequence>
<dbReference type="NCBIfam" id="TIGR02374">
    <property type="entry name" value="nitri_red_nirB"/>
    <property type="match status" value="1"/>
</dbReference>
<dbReference type="STRING" id="431595.K3W5Y7"/>
<dbReference type="InterPro" id="IPR016156">
    <property type="entry name" value="FAD/NAD-linked_Rdtase_dimer_sf"/>
</dbReference>
<comment type="similarity">
    <text evidence="5">Belongs to the nitrite and sulfite reductase 4Fe-4S domain family.</text>
</comment>
<dbReference type="InterPro" id="IPR012748">
    <property type="entry name" value="Rieske-like_NirD"/>
</dbReference>
<accession>K3W5Y7</accession>
<dbReference type="Proteomes" id="UP000019132">
    <property type="component" value="Unassembled WGS sequence"/>
</dbReference>
<keyword evidence="8" id="KW-0285">Flavoprotein</keyword>
<keyword evidence="9" id="KW-0001">2Fe-2S</keyword>
<evidence type="ECO:0000259" key="18">
    <source>
        <dbReference type="PROSITE" id="PS51296"/>
    </source>
</evidence>
<dbReference type="Gene3D" id="3.30.390.30">
    <property type="match status" value="1"/>
</dbReference>
<dbReference type="Gene3D" id="3.50.50.60">
    <property type="entry name" value="FAD/NAD(P)-binding domain"/>
    <property type="match status" value="2"/>
</dbReference>
<protein>
    <recommendedName>
        <fullName evidence="18">Rieske domain-containing protein</fullName>
    </recommendedName>
</protein>
<dbReference type="EMBL" id="GL376636">
    <property type="status" value="NOT_ANNOTATED_CDS"/>
    <property type="molecule type" value="Genomic_DNA"/>
</dbReference>
<evidence type="ECO:0000256" key="5">
    <source>
        <dbReference type="ARBA" id="ARBA00010429"/>
    </source>
</evidence>
<dbReference type="InterPro" id="IPR041854">
    <property type="entry name" value="BFD-like_2Fe2S-bd_dom_sf"/>
</dbReference>
<evidence type="ECO:0000256" key="14">
    <source>
        <dbReference type="ARBA" id="ARBA00023014"/>
    </source>
</evidence>
<dbReference type="InterPro" id="IPR017941">
    <property type="entry name" value="Rieske_2Fe-2S"/>
</dbReference>
<evidence type="ECO:0000256" key="13">
    <source>
        <dbReference type="ARBA" id="ARBA00023004"/>
    </source>
</evidence>
<dbReference type="InterPro" id="IPR052034">
    <property type="entry name" value="NasD-like"/>
</dbReference>
<dbReference type="eggNOG" id="KOG1336">
    <property type="taxonomic scope" value="Eukaryota"/>
</dbReference>
<dbReference type="GO" id="GO:0051537">
    <property type="term" value="F:2 iron, 2 sulfur cluster binding"/>
    <property type="evidence" value="ECO:0007669"/>
    <property type="project" value="UniProtKB-KW"/>
</dbReference>
<evidence type="ECO:0000256" key="12">
    <source>
        <dbReference type="ARBA" id="ARBA00023002"/>
    </source>
</evidence>
<evidence type="ECO:0000313" key="20">
    <source>
        <dbReference type="Proteomes" id="UP000019132"/>
    </source>
</evidence>
<dbReference type="SUPFAM" id="SSF51905">
    <property type="entry name" value="FAD/NAD(P)-binding domain"/>
    <property type="match status" value="2"/>
</dbReference>
<organism evidence="19 20">
    <name type="scientific">Globisporangium ultimum (strain ATCC 200006 / CBS 805.95 / DAOM BR144)</name>
    <name type="common">Pythium ultimum</name>
    <dbReference type="NCBI Taxonomy" id="431595"/>
    <lineage>
        <taxon>Eukaryota</taxon>
        <taxon>Sar</taxon>
        <taxon>Stramenopiles</taxon>
        <taxon>Oomycota</taxon>
        <taxon>Peronosporomycetes</taxon>
        <taxon>Pythiales</taxon>
        <taxon>Pythiaceae</taxon>
        <taxon>Globisporangium</taxon>
    </lineage>
</organism>
<dbReference type="GO" id="GO:0050661">
    <property type="term" value="F:NADP binding"/>
    <property type="evidence" value="ECO:0007669"/>
    <property type="project" value="InterPro"/>
</dbReference>
<keyword evidence="11" id="KW-0274">FAD</keyword>
<feature type="region of interest" description="Disordered" evidence="17">
    <location>
        <begin position="858"/>
        <end position="898"/>
    </location>
</feature>
<evidence type="ECO:0000256" key="15">
    <source>
        <dbReference type="ARBA" id="ARBA00023063"/>
    </source>
</evidence>
<evidence type="ECO:0000256" key="4">
    <source>
        <dbReference type="ARBA" id="ARBA00005096"/>
    </source>
</evidence>
<proteinExistence type="inferred from homology"/>
<keyword evidence="7" id="KW-0349">Heme</keyword>
<dbReference type="PANTHER" id="PTHR43809:SF1">
    <property type="entry name" value="NITRITE REDUCTASE (NADH) LARGE SUBUNIT"/>
    <property type="match status" value="1"/>
</dbReference>
<evidence type="ECO:0000256" key="11">
    <source>
        <dbReference type="ARBA" id="ARBA00022827"/>
    </source>
</evidence>
<evidence type="ECO:0000256" key="6">
    <source>
        <dbReference type="ARBA" id="ARBA00022485"/>
    </source>
</evidence>
<dbReference type="GO" id="GO:0046872">
    <property type="term" value="F:metal ion binding"/>
    <property type="evidence" value="ECO:0007669"/>
    <property type="project" value="UniProtKB-KW"/>
</dbReference>
<dbReference type="PRINTS" id="PR00368">
    <property type="entry name" value="FADPNR"/>
</dbReference>
<dbReference type="CDD" id="cd19944">
    <property type="entry name" value="NirB_Fer2_BFD-like_2"/>
    <property type="match status" value="1"/>
</dbReference>
<evidence type="ECO:0000313" key="19">
    <source>
        <dbReference type="EnsemblProtists" id="PYU1_T000378"/>
    </source>
</evidence>
<keyword evidence="6" id="KW-0004">4Fe-4S</keyword>
<dbReference type="SUPFAM" id="SSF56014">
    <property type="entry name" value="Nitrite and sulphite reductase 4Fe-4S domain-like"/>
    <property type="match status" value="1"/>
</dbReference>
<dbReference type="InterPro" id="IPR041575">
    <property type="entry name" value="Rubredoxin_C"/>
</dbReference>
<dbReference type="Pfam" id="PF04324">
    <property type="entry name" value="Fer2_BFD"/>
    <property type="match status" value="1"/>
</dbReference>
<keyword evidence="13" id="KW-0408">Iron</keyword>
<dbReference type="Pfam" id="PF03460">
    <property type="entry name" value="NIR_SIR_ferr"/>
    <property type="match status" value="1"/>
</dbReference>
<dbReference type="InterPro" id="IPR036922">
    <property type="entry name" value="Rieske_2Fe-2S_sf"/>
</dbReference>
<dbReference type="InterPro" id="IPR036136">
    <property type="entry name" value="Nit/Sulf_reduc_fer-like_dom_sf"/>
</dbReference>
<dbReference type="SUPFAM" id="SSF50022">
    <property type="entry name" value="ISP domain"/>
    <property type="match status" value="1"/>
</dbReference>
<dbReference type="InterPro" id="IPR023753">
    <property type="entry name" value="FAD/NAD-binding_dom"/>
</dbReference>
<reference evidence="20" key="1">
    <citation type="journal article" date="2010" name="Genome Biol.">
        <title>Genome sequence of the necrotrophic plant pathogen Pythium ultimum reveals original pathogenicity mechanisms and effector repertoire.</title>
        <authorList>
            <person name="Levesque C.A."/>
            <person name="Brouwer H."/>
            <person name="Cano L."/>
            <person name="Hamilton J.P."/>
            <person name="Holt C."/>
            <person name="Huitema E."/>
            <person name="Raffaele S."/>
            <person name="Robideau G.P."/>
            <person name="Thines M."/>
            <person name="Win J."/>
            <person name="Zerillo M.M."/>
            <person name="Beakes G.W."/>
            <person name="Boore J.L."/>
            <person name="Busam D."/>
            <person name="Dumas B."/>
            <person name="Ferriera S."/>
            <person name="Fuerstenberg S.I."/>
            <person name="Gachon C.M."/>
            <person name="Gaulin E."/>
            <person name="Govers F."/>
            <person name="Grenville-Briggs L."/>
            <person name="Horner N."/>
            <person name="Hostetler J."/>
            <person name="Jiang R.H."/>
            <person name="Johnson J."/>
            <person name="Krajaejun T."/>
            <person name="Lin H."/>
            <person name="Meijer H.J."/>
            <person name="Moore B."/>
            <person name="Morris P."/>
            <person name="Phuntmart V."/>
            <person name="Puiu D."/>
            <person name="Shetty J."/>
            <person name="Stajich J.E."/>
            <person name="Tripathy S."/>
            <person name="Wawra S."/>
            <person name="van West P."/>
            <person name="Whitty B.R."/>
            <person name="Coutinho P.M."/>
            <person name="Henrissat B."/>
            <person name="Martin F."/>
            <person name="Thomas P.D."/>
            <person name="Tyler B.M."/>
            <person name="De Vries R.P."/>
            <person name="Kamoun S."/>
            <person name="Yandell M."/>
            <person name="Tisserat N."/>
            <person name="Buell C.R."/>
        </authorList>
    </citation>
    <scope>NUCLEOTIDE SEQUENCE</scope>
    <source>
        <strain evidence="20">DAOM:BR144</strain>
    </source>
</reference>
<dbReference type="Pfam" id="PF01077">
    <property type="entry name" value="NIR_SIR"/>
    <property type="match status" value="1"/>
</dbReference>
<reference evidence="19" key="3">
    <citation type="submission" date="2015-02" db="UniProtKB">
        <authorList>
            <consortium name="EnsemblProtists"/>
        </authorList>
    </citation>
    <scope>IDENTIFICATION</scope>
    <source>
        <strain evidence="19">DAOM BR144</strain>
    </source>
</reference>
<dbReference type="HOGENOM" id="CLU_003291_0_0_1"/>
<dbReference type="CDD" id="cd03529">
    <property type="entry name" value="Rieske_NirD"/>
    <property type="match status" value="1"/>
</dbReference>
<dbReference type="FunFam" id="3.30.413.10:FF:000007">
    <property type="entry name" value="Nitrite reductase [NAD(P)H] large subunit"/>
    <property type="match status" value="1"/>
</dbReference>
<dbReference type="CDD" id="cd19943">
    <property type="entry name" value="NirB_Fer2_BFD-like_1"/>
    <property type="match status" value="1"/>
</dbReference>
<evidence type="ECO:0000256" key="8">
    <source>
        <dbReference type="ARBA" id="ARBA00022630"/>
    </source>
</evidence>
<keyword evidence="14" id="KW-0411">Iron-sulfur</keyword>
<dbReference type="PANTHER" id="PTHR43809">
    <property type="entry name" value="NITRITE REDUCTASE (NADH) LARGE SUBUNIT"/>
    <property type="match status" value="1"/>
</dbReference>
<dbReference type="InterPro" id="IPR006066">
    <property type="entry name" value="NO2/SO3_Rdtase_FeS/sirohaem_BS"/>
</dbReference>
<evidence type="ECO:0000256" key="7">
    <source>
        <dbReference type="ARBA" id="ARBA00022617"/>
    </source>
</evidence>
<dbReference type="NCBIfam" id="TIGR02378">
    <property type="entry name" value="nirD_assim_sml"/>
    <property type="match status" value="1"/>
</dbReference>
<evidence type="ECO:0000256" key="9">
    <source>
        <dbReference type="ARBA" id="ARBA00022714"/>
    </source>
</evidence>
<dbReference type="PROSITE" id="PS51296">
    <property type="entry name" value="RIESKE"/>
    <property type="match status" value="1"/>
</dbReference>
<dbReference type="Pfam" id="PF18267">
    <property type="entry name" value="Rubredoxin_C"/>
    <property type="match status" value="1"/>
</dbReference>
<dbReference type="Pfam" id="PF07992">
    <property type="entry name" value="Pyr_redox_2"/>
    <property type="match status" value="1"/>
</dbReference>
<dbReference type="Gene3D" id="1.10.10.1100">
    <property type="entry name" value="BFD-like [2Fe-2S]-binding domain"/>
    <property type="match status" value="1"/>
</dbReference>
<dbReference type="GO" id="GO:0020037">
    <property type="term" value="F:heme binding"/>
    <property type="evidence" value="ECO:0007669"/>
    <property type="project" value="InterPro"/>
</dbReference>
<dbReference type="NCBIfam" id="NF011565">
    <property type="entry name" value="PRK14989.1"/>
    <property type="match status" value="1"/>
</dbReference>
<dbReference type="EnsemblProtists" id="PYU1_T000378">
    <property type="protein sequence ID" value="PYU1_T000378"/>
    <property type="gene ID" value="PYU1_G000378"/>
</dbReference>
<dbReference type="GO" id="GO:0042128">
    <property type="term" value="P:nitrate assimilation"/>
    <property type="evidence" value="ECO:0007669"/>
    <property type="project" value="UniProtKB-UniPathway"/>
</dbReference>
<dbReference type="Gene3D" id="2.102.10.10">
    <property type="entry name" value="Rieske [2Fe-2S] iron-sulphur domain"/>
    <property type="match status" value="1"/>
</dbReference>
<evidence type="ECO:0000256" key="10">
    <source>
        <dbReference type="ARBA" id="ARBA00022723"/>
    </source>
</evidence>
<comment type="cofactor">
    <cofactor evidence="16">
        <name>[2Fe-2S] cluster</name>
        <dbReference type="ChEBI" id="CHEBI:190135"/>
    </cofactor>
</comment>
<evidence type="ECO:0000256" key="1">
    <source>
        <dbReference type="ARBA" id="ARBA00001929"/>
    </source>
</evidence>
<dbReference type="InterPro" id="IPR045854">
    <property type="entry name" value="NO2/SO3_Rdtase_4Fe4S_sf"/>
</dbReference>
<keyword evidence="20" id="KW-1185">Reference proteome</keyword>
<evidence type="ECO:0000256" key="17">
    <source>
        <dbReference type="SAM" id="MobiDB-lite"/>
    </source>
</evidence>
<dbReference type="InterPro" id="IPR005117">
    <property type="entry name" value="NiRdtase/SiRdtase_haem-b_fer"/>
</dbReference>
<dbReference type="UniPathway" id="UPA00653"/>
<dbReference type="PRINTS" id="PR00397">
    <property type="entry name" value="SIROHAEM"/>
</dbReference>
<dbReference type="GO" id="GO:0008942">
    <property type="term" value="F:nitrite reductase [NAD(P)H] activity"/>
    <property type="evidence" value="ECO:0007669"/>
    <property type="project" value="InterPro"/>
</dbReference>
<comment type="cofactor">
    <cofactor evidence="3">
        <name>FAD</name>
        <dbReference type="ChEBI" id="CHEBI:57692"/>
    </cofactor>
</comment>
<feature type="domain" description="Rieske" evidence="18">
    <location>
        <begin position="910"/>
        <end position="1019"/>
    </location>
</feature>
<dbReference type="VEuPathDB" id="FungiDB:PYU1_G000378"/>
<dbReference type="PROSITE" id="PS00365">
    <property type="entry name" value="NIR_SIR"/>
    <property type="match status" value="1"/>
</dbReference>
<name>K3W5Y7_GLOUD</name>
<evidence type="ECO:0000256" key="2">
    <source>
        <dbReference type="ARBA" id="ARBA00001966"/>
    </source>
</evidence>
<dbReference type="AlphaFoldDB" id="K3W5Y7"/>
<dbReference type="SUPFAM" id="SSF55124">
    <property type="entry name" value="Nitrite/Sulfite reductase N-terminal domain-like"/>
    <property type="match status" value="1"/>
</dbReference>
<dbReference type="OMA" id="MWGGVTN"/>
<comment type="cofactor">
    <cofactor evidence="2">
        <name>[4Fe-4S] cluster</name>
        <dbReference type="ChEBI" id="CHEBI:49883"/>
    </cofactor>
</comment>
<feature type="compositionally biased region" description="Low complexity" evidence="17">
    <location>
        <begin position="869"/>
        <end position="898"/>
    </location>
</feature>
<reference evidence="20" key="2">
    <citation type="submission" date="2010-04" db="EMBL/GenBank/DDBJ databases">
        <authorList>
            <person name="Buell R."/>
            <person name="Hamilton J."/>
            <person name="Hostetler J."/>
        </authorList>
    </citation>
    <scope>NUCLEOTIDE SEQUENCE [LARGE SCALE GENOMIC DNA]</scope>
    <source>
        <strain evidence="20">DAOM:BR144</strain>
    </source>
</reference>
<keyword evidence="15" id="KW-0534">Nitrate assimilation</keyword>